<dbReference type="EMBL" id="JAATIS010000147">
    <property type="protein sequence ID" value="KAG2469613.1"/>
    <property type="molecule type" value="Genomic_DNA"/>
</dbReference>
<comment type="subcellular location">
    <subcellularLocation>
        <location evidence="1">Membrane</location>
    </subcellularLocation>
</comment>
<comment type="similarity">
    <text evidence="2">Belongs to the GST superfamily. Kappa family.</text>
</comment>
<evidence type="ECO:0000256" key="13">
    <source>
        <dbReference type="ARBA" id="ARBA00082109"/>
    </source>
</evidence>
<feature type="domain" description="Protein kinase" evidence="16">
    <location>
        <begin position="528"/>
        <end position="948"/>
    </location>
</feature>
<dbReference type="AlphaFoldDB" id="A0A8X7XJR0"/>
<reference evidence="18 19" key="1">
    <citation type="journal article" date="2021" name="Cell">
        <title>Tracing the genetic footprints of vertebrate landing in non-teleost ray-finned fishes.</title>
        <authorList>
            <person name="Bi X."/>
            <person name="Wang K."/>
            <person name="Yang L."/>
            <person name="Pan H."/>
            <person name="Jiang H."/>
            <person name="Wei Q."/>
            <person name="Fang M."/>
            <person name="Yu H."/>
            <person name="Zhu C."/>
            <person name="Cai Y."/>
            <person name="He Y."/>
            <person name="Gan X."/>
            <person name="Zeng H."/>
            <person name="Yu D."/>
            <person name="Zhu Y."/>
            <person name="Jiang H."/>
            <person name="Qiu Q."/>
            <person name="Yang H."/>
            <person name="Zhang Y.E."/>
            <person name="Wang W."/>
            <person name="Zhu M."/>
            <person name="He S."/>
            <person name="Zhang G."/>
        </authorList>
    </citation>
    <scope>NUCLEOTIDE SEQUENCE [LARGE SCALE GENOMIC DNA]</scope>
    <source>
        <strain evidence="18">Bchr_013</strain>
    </source>
</reference>
<dbReference type="GO" id="GO:0005777">
    <property type="term" value="C:peroxisome"/>
    <property type="evidence" value="ECO:0007669"/>
    <property type="project" value="TreeGrafter"/>
</dbReference>
<dbReference type="Pfam" id="PF01323">
    <property type="entry name" value="DSBA"/>
    <property type="match status" value="1"/>
</dbReference>
<dbReference type="GO" id="GO:0004364">
    <property type="term" value="F:glutathione transferase activity"/>
    <property type="evidence" value="ECO:0007669"/>
    <property type="project" value="UniProtKB-EC"/>
</dbReference>
<comment type="catalytic activity">
    <reaction evidence="9">
        <text>RX + glutathione = an S-substituted glutathione + a halide anion + H(+)</text>
        <dbReference type="Rhea" id="RHEA:16437"/>
        <dbReference type="ChEBI" id="CHEBI:15378"/>
        <dbReference type="ChEBI" id="CHEBI:16042"/>
        <dbReference type="ChEBI" id="CHEBI:17792"/>
        <dbReference type="ChEBI" id="CHEBI:57925"/>
        <dbReference type="ChEBI" id="CHEBI:90779"/>
        <dbReference type="EC" id="2.5.1.18"/>
    </reaction>
</comment>
<gene>
    <name evidence="18" type="primary">Gstk1</name>
    <name evidence="18" type="ORF">GTO96_0022944</name>
</gene>
<evidence type="ECO:0000256" key="12">
    <source>
        <dbReference type="ARBA" id="ARBA00081396"/>
    </source>
</evidence>
<dbReference type="GO" id="GO:0006749">
    <property type="term" value="P:glutathione metabolic process"/>
    <property type="evidence" value="ECO:0007669"/>
    <property type="project" value="TreeGrafter"/>
</dbReference>
<evidence type="ECO:0000256" key="1">
    <source>
        <dbReference type="ARBA" id="ARBA00004370"/>
    </source>
</evidence>
<dbReference type="Proteomes" id="UP000886611">
    <property type="component" value="Unassembled WGS sequence"/>
</dbReference>
<evidence type="ECO:0000256" key="7">
    <source>
        <dbReference type="ARBA" id="ARBA00023136"/>
    </source>
</evidence>
<dbReference type="InterPro" id="IPR011009">
    <property type="entry name" value="Kinase-like_dom_sf"/>
</dbReference>
<keyword evidence="19" id="KW-1185">Reference proteome</keyword>
<evidence type="ECO:0000256" key="10">
    <source>
        <dbReference type="ARBA" id="ARBA00073833"/>
    </source>
</evidence>
<keyword evidence="7" id="KW-0472">Membrane</keyword>
<dbReference type="GO" id="GO:0005739">
    <property type="term" value="C:mitochondrion"/>
    <property type="evidence" value="ECO:0007669"/>
    <property type="project" value="TreeGrafter"/>
</dbReference>
<dbReference type="SUPFAM" id="SSF111347">
    <property type="entry name" value="Rap/Ran-GAP"/>
    <property type="match status" value="1"/>
</dbReference>
<evidence type="ECO:0000313" key="19">
    <source>
        <dbReference type="Proteomes" id="UP000886611"/>
    </source>
</evidence>
<dbReference type="GO" id="GO:0016020">
    <property type="term" value="C:membrane"/>
    <property type="evidence" value="ECO:0007669"/>
    <property type="project" value="UniProtKB-SubCell"/>
</dbReference>
<evidence type="ECO:0000313" key="18">
    <source>
        <dbReference type="EMBL" id="KAG2469613.1"/>
    </source>
</evidence>
<dbReference type="Gene3D" id="3.10.20.90">
    <property type="entry name" value="Phosphatidylinositol 3-kinase Catalytic Subunit, Chain A, domain 1"/>
    <property type="match status" value="1"/>
</dbReference>
<dbReference type="PANTHER" id="PTHR42943:SF2">
    <property type="entry name" value="GLUTATHIONE S-TRANSFERASE KAPPA 1"/>
    <property type="match status" value="1"/>
</dbReference>
<evidence type="ECO:0000256" key="6">
    <source>
        <dbReference type="ARBA" id="ARBA00022679"/>
    </source>
</evidence>
<dbReference type="PROSITE" id="PS50085">
    <property type="entry name" value="RAPGAP"/>
    <property type="match status" value="1"/>
</dbReference>
<dbReference type="SUPFAM" id="SSF54236">
    <property type="entry name" value="Ubiquitin-like"/>
    <property type="match status" value="1"/>
</dbReference>
<dbReference type="Pfam" id="PF02991">
    <property type="entry name" value="ATG8"/>
    <property type="match status" value="1"/>
</dbReference>
<dbReference type="Pfam" id="PF02145">
    <property type="entry name" value="Rap_GAP"/>
    <property type="match status" value="1"/>
</dbReference>
<proteinExistence type="inferred from homology"/>
<name>A0A8X7XJR0_POLSE</name>
<dbReference type="Gene3D" id="3.40.30.10">
    <property type="entry name" value="Glutaredoxin"/>
    <property type="match status" value="1"/>
</dbReference>
<evidence type="ECO:0000256" key="3">
    <source>
        <dbReference type="ARBA" id="ARBA00007293"/>
    </source>
</evidence>
<evidence type="ECO:0000256" key="4">
    <source>
        <dbReference type="ARBA" id="ARBA00012452"/>
    </source>
</evidence>
<dbReference type="GO" id="GO:0051056">
    <property type="term" value="P:regulation of small GTPase mediated signal transduction"/>
    <property type="evidence" value="ECO:0007669"/>
    <property type="project" value="InterPro"/>
</dbReference>
<dbReference type="Gene3D" id="1.10.510.10">
    <property type="entry name" value="Transferase(Phosphotransferase) domain 1"/>
    <property type="match status" value="2"/>
</dbReference>
<comment type="similarity">
    <text evidence="3">Belongs to the ATG8 family.</text>
</comment>
<dbReference type="SUPFAM" id="SSF56112">
    <property type="entry name" value="Protein kinase-like (PK-like)"/>
    <property type="match status" value="1"/>
</dbReference>
<dbReference type="GO" id="GO:0004602">
    <property type="term" value="F:glutathione peroxidase activity"/>
    <property type="evidence" value="ECO:0007669"/>
    <property type="project" value="TreeGrafter"/>
</dbReference>
<dbReference type="PANTHER" id="PTHR42943">
    <property type="entry name" value="GLUTATHIONE S-TRANSFERASE KAPPA"/>
    <property type="match status" value="1"/>
</dbReference>
<dbReference type="GO" id="GO:0004672">
    <property type="term" value="F:protein kinase activity"/>
    <property type="evidence" value="ECO:0007669"/>
    <property type="project" value="InterPro"/>
</dbReference>
<evidence type="ECO:0000256" key="5">
    <source>
        <dbReference type="ARBA" id="ARBA00022468"/>
    </source>
</evidence>
<protein>
    <recommendedName>
        <fullName evidence="10">Glutathione S-transferase kappa 1</fullName>
        <ecNumber evidence="4">2.5.1.18</ecNumber>
    </recommendedName>
    <alternativeName>
        <fullName evidence="13">GST 13-13</fullName>
    </alternativeName>
    <alternativeName>
        <fullName evidence="14">GST class-kappa</fullName>
    </alternativeName>
    <alternativeName>
        <fullName evidence="11">GSTK1-1</fullName>
    </alternativeName>
    <alternativeName>
        <fullName evidence="12">Glutathione S-transferase subunit 13</fullName>
    </alternativeName>
</protein>
<keyword evidence="6 18" id="KW-0808">Transferase</keyword>
<dbReference type="Pfam" id="PF07714">
    <property type="entry name" value="PK_Tyr_Ser-Thr"/>
    <property type="match status" value="1"/>
</dbReference>
<dbReference type="FunFam" id="3.40.30.10:FF:000096">
    <property type="entry name" value="Glutathione S-transferase kappa"/>
    <property type="match status" value="1"/>
</dbReference>
<dbReference type="EC" id="2.5.1.18" evidence="4"/>
<organism evidence="18 19">
    <name type="scientific">Polypterus senegalus</name>
    <name type="common">Senegal bichir</name>
    <dbReference type="NCBI Taxonomy" id="55291"/>
    <lineage>
        <taxon>Eukaryota</taxon>
        <taxon>Metazoa</taxon>
        <taxon>Chordata</taxon>
        <taxon>Craniata</taxon>
        <taxon>Vertebrata</taxon>
        <taxon>Euteleostomi</taxon>
        <taxon>Actinopterygii</taxon>
        <taxon>Polypteriformes</taxon>
        <taxon>Polypteridae</taxon>
        <taxon>Polypterus</taxon>
    </lineage>
</organism>
<dbReference type="Gene3D" id="3.40.50.11210">
    <property type="entry name" value="Rap/Ran-GAP"/>
    <property type="match status" value="2"/>
</dbReference>
<evidence type="ECO:0000256" key="15">
    <source>
        <dbReference type="PIRSR" id="PIRSR604241-50"/>
    </source>
</evidence>
<dbReference type="InterPro" id="IPR036249">
    <property type="entry name" value="Thioredoxin-like_sf"/>
</dbReference>
<evidence type="ECO:0000259" key="16">
    <source>
        <dbReference type="PROSITE" id="PS50011"/>
    </source>
</evidence>
<evidence type="ECO:0000256" key="2">
    <source>
        <dbReference type="ARBA" id="ARBA00006494"/>
    </source>
</evidence>
<feature type="lipid moiety-binding region" description="Phosphatidylserine amidated glycine; alternate" evidence="15">
    <location>
        <position position="947"/>
    </location>
</feature>
<dbReference type="InterPro" id="IPR004241">
    <property type="entry name" value="Atg8-like"/>
</dbReference>
<feature type="non-terminal residue" evidence="18">
    <location>
        <position position="1"/>
    </location>
</feature>
<evidence type="ECO:0000256" key="11">
    <source>
        <dbReference type="ARBA" id="ARBA00080274"/>
    </source>
</evidence>
<keyword evidence="8 15" id="KW-0449">Lipoprotein</keyword>
<keyword evidence="5" id="KW-0343">GTPase activation</keyword>
<comment type="caution">
    <text evidence="18">The sequence shown here is derived from an EMBL/GenBank/DDBJ whole genome shotgun (WGS) entry which is preliminary data.</text>
</comment>
<dbReference type="GO" id="GO:0005096">
    <property type="term" value="F:GTPase activator activity"/>
    <property type="evidence" value="ECO:0007669"/>
    <property type="project" value="UniProtKB-KW"/>
</dbReference>
<dbReference type="PROSITE" id="PS50011">
    <property type="entry name" value="PROTEIN_KINASE_DOM"/>
    <property type="match status" value="1"/>
</dbReference>
<dbReference type="InterPro" id="IPR029071">
    <property type="entry name" value="Ubiquitin-like_domsf"/>
</dbReference>
<sequence length="948" mass="107526">MKKEEPITELDQLNRLQDTKIHQVNVNSQLRECRAMERKRDQEKPFTRKRSFTFGAYGGKTDGTHRITDILDSASQDMNTLHSGSVYHKTADLFEMIEKMQLIKQGKPIPLILVPPSGGYRMEESRYISAEEWSNPDDLILESKCSSTPATVLLERDPVARIYRQHFFGKASQLILSFDEHLLSDHFKFGVLFQREGQLTEEAILSNREETLEFAEFLSVLGQTVPLSGYTGKDGGWQGCSIHPDHDKWCCDLDFSSGKGQESGVGVWPSGHLTEVSVLFQLQRKRHIGNDIVSVVFQEGQTPFTPDAIASNFLHAFLVVRRRREEKPVTYEERTRGALLDALHRELISRSQIMLRSASPVSDGECMENEATTPGGFLENFKILCRYRNVWNIDVRLRPGFLGGVMQGAENKPPGFVPRKFEYMKKDLHRLGCYFNIPLAQPQNPAEVMFVKGTLQAMRFVTAANILQPELTEVLSRELWMRIWSRDEDITEPASFQAVATAIGLSKDQAIKLIEFSKSQEVKDSLKSTTQEALDNGAFGFPFIIAHVDSKKEVFFGSDRMELLAHCLDNVYHVHHFQNDIALQESHGQMIDPLEIPHEKLQGEMKHLPLTASAEALMQRPSVISKAMVTLMQGDLVTQTDPLVKRRVVVRALNKLATPVEAQEFLSRARFEARLGKHPNIVEVLGVCTTGPPLQIIYEEIENQDLLSFLWKCRRDFMQMATEVPCDLTEKGIFRIAQEVACGLDYIHEKGYLHGDIAARSVLIGKDMWSFGVLLYEIITLGEAPFPDIACNEMLQHLQRGHTLKRPPNSSNALYGPYSLFFFGSVARNVVSLEPVSDQREIDEGQISDEDTVSDYSSGEEVIVEKAPKARVPNLDKRKYLVPSELTVGQFYFLIRKRIQLRPEDALFFFINNTIPPTSATMGQLYQENHEEDCFLYVAYSDESVYGL</sequence>
<evidence type="ECO:0000256" key="14">
    <source>
        <dbReference type="ARBA" id="ARBA00083519"/>
    </source>
</evidence>
<accession>A0A8X7XJR0</accession>
<evidence type="ECO:0000256" key="9">
    <source>
        <dbReference type="ARBA" id="ARBA00047960"/>
    </source>
</evidence>
<feature type="non-terminal residue" evidence="18">
    <location>
        <position position="948"/>
    </location>
</feature>
<dbReference type="GO" id="GO:0005524">
    <property type="term" value="F:ATP binding"/>
    <property type="evidence" value="ECO:0007669"/>
    <property type="project" value="InterPro"/>
</dbReference>
<dbReference type="SUPFAM" id="SSF52833">
    <property type="entry name" value="Thioredoxin-like"/>
    <property type="match status" value="1"/>
</dbReference>
<dbReference type="InterPro" id="IPR035974">
    <property type="entry name" value="Rap/Ran-GAP_sf"/>
</dbReference>
<evidence type="ECO:0000259" key="17">
    <source>
        <dbReference type="PROSITE" id="PS50085"/>
    </source>
</evidence>
<dbReference type="InterPro" id="IPR000719">
    <property type="entry name" value="Prot_kinase_dom"/>
</dbReference>
<feature type="domain" description="Rap-GAP" evidence="17">
    <location>
        <begin position="175"/>
        <end position="431"/>
    </location>
</feature>
<dbReference type="InterPro" id="IPR001245">
    <property type="entry name" value="Ser-Thr/Tyr_kinase_cat_dom"/>
</dbReference>
<dbReference type="InterPro" id="IPR051924">
    <property type="entry name" value="GST_Kappa/NadH"/>
</dbReference>
<evidence type="ECO:0000256" key="8">
    <source>
        <dbReference type="ARBA" id="ARBA00023288"/>
    </source>
</evidence>
<dbReference type="InterPro" id="IPR000331">
    <property type="entry name" value="Rap/Ran_GAP_dom"/>
</dbReference>
<dbReference type="InterPro" id="IPR001853">
    <property type="entry name" value="DSBA-like_thioredoxin_dom"/>
</dbReference>